<evidence type="ECO:0000313" key="3">
    <source>
        <dbReference type="Proteomes" id="UP000440367"/>
    </source>
</evidence>
<gene>
    <name evidence="2" type="ORF">PF002_g14153</name>
</gene>
<feature type="region of interest" description="Disordered" evidence="1">
    <location>
        <begin position="50"/>
        <end position="73"/>
    </location>
</feature>
<proteinExistence type="predicted"/>
<accession>A0A6A3YWJ1</accession>
<name>A0A6A3YWJ1_9STRA</name>
<dbReference type="Proteomes" id="UP000440367">
    <property type="component" value="Unassembled WGS sequence"/>
</dbReference>
<comment type="caution">
    <text evidence="2">The sequence shown here is derived from an EMBL/GenBank/DDBJ whole genome shotgun (WGS) entry which is preliminary data.</text>
</comment>
<sequence>MTVTASDGVNGVLEQMKTDAAARDSDREARYVATVRPVMAAVRVARADREEGLVGSSMDKGDGVETGEGDPESQCRLQYAVTTATRPVKAVELLRTIESNDSTENSDAEELGDEMAVPAEATVLSMVGAKMSGATSVVALGEEVSRALATAAAPKSVVTRATPPAMRAASVVSAQIDTSTAEWREAVTS</sequence>
<dbReference type="EMBL" id="QXGD01000744">
    <property type="protein sequence ID" value="KAE9226352.1"/>
    <property type="molecule type" value="Genomic_DNA"/>
</dbReference>
<protein>
    <submittedName>
        <fullName evidence="2">Uncharacterized protein</fullName>
    </submittedName>
</protein>
<evidence type="ECO:0000256" key="1">
    <source>
        <dbReference type="SAM" id="MobiDB-lite"/>
    </source>
</evidence>
<dbReference type="AlphaFoldDB" id="A0A6A3YWJ1"/>
<organism evidence="2 3">
    <name type="scientific">Phytophthora fragariae</name>
    <dbReference type="NCBI Taxonomy" id="53985"/>
    <lineage>
        <taxon>Eukaryota</taxon>
        <taxon>Sar</taxon>
        <taxon>Stramenopiles</taxon>
        <taxon>Oomycota</taxon>
        <taxon>Peronosporomycetes</taxon>
        <taxon>Peronosporales</taxon>
        <taxon>Peronosporaceae</taxon>
        <taxon>Phytophthora</taxon>
    </lineage>
</organism>
<reference evidence="2 3" key="1">
    <citation type="submission" date="2018-08" db="EMBL/GenBank/DDBJ databases">
        <title>Genomic investigation of the strawberry pathogen Phytophthora fragariae indicates pathogenicity is determined by transcriptional variation in three key races.</title>
        <authorList>
            <person name="Adams T.M."/>
            <person name="Armitage A.D."/>
            <person name="Sobczyk M.K."/>
            <person name="Bates H.J."/>
            <person name="Dunwell J.M."/>
            <person name="Nellist C.F."/>
            <person name="Harrison R.J."/>
        </authorList>
    </citation>
    <scope>NUCLEOTIDE SEQUENCE [LARGE SCALE GENOMIC DNA]</scope>
    <source>
        <strain evidence="2 3">BC-1</strain>
    </source>
</reference>
<evidence type="ECO:0000313" key="2">
    <source>
        <dbReference type="EMBL" id="KAE9226352.1"/>
    </source>
</evidence>